<keyword evidence="1" id="KW-0472">Membrane</keyword>
<evidence type="ECO:0000313" key="3">
    <source>
        <dbReference type="EMBL" id="TVY76099.1"/>
    </source>
</evidence>
<dbReference type="EMBL" id="QGMK01000865">
    <property type="protein sequence ID" value="TVY76099.1"/>
    <property type="molecule type" value="Genomic_DNA"/>
</dbReference>
<dbReference type="AlphaFoldDB" id="A0A8T9C2T6"/>
<keyword evidence="4" id="KW-1185">Reference proteome</keyword>
<organism evidence="3 4">
    <name type="scientific">Lachnellula suecica</name>
    <dbReference type="NCBI Taxonomy" id="602035"/>
    <lineage>
        <taxon>Eukaryota</taxon>
        <taxon>Fungi</taxon>
        <taxon>Dikarya</taxon>
        <taxon>Ascomycota</taxon>
        <taxon>Pezizomycotina</taxon>
        <taxon>Leotiomycetes</taxon>
        <taxon>Helotiales</taxon>
        <taxon>Lachnaceae</taxon>
        <taxon>Lachnellula</taxon>
    </lineage>
</organism>
<dbReference type="InterPro" id="IPR049326">
    <property type="entry name" value="Rhodopsin_dom_fungi"/>
</dbReference>
<feature type="transmembrane region" description="Helical" evidence="1">
    <location>
        <begin position="28"/>
        <end position="51"/>
    </location>
</feature>
<feature type="domain" description="Rhodopsin" evidence="2">
    <location>
        <begin position="3"/>
        <end position="62"/>
    </location>
</feature>
<evidence type="ECO:0000259" key="2">
    <source>
        <dbReference type="Pfam" id="PF20684"/>
    </source>
</evidence>
<sequence>MPLAANNGLGKPVAEQLPEQKAPYGEGILLSTIAYAISAMFVKLSLLAFYLRLNPNKTFKYLT</sequence>
<keyword evidence="1" id="KW-1133">Transmembrane helix</keyword>
<accession>A0A8T9C2T6</accession>
<proteinExistence type="predicted"/>
<dbReference type="OrthoDB" id="444631at2759"/>
<dbReference type="Pfam" id="PF20684">
    <property type="entry name" value="Fung_rhodopsin"/>
    <property type="match status" value="1"/>
</dbReference>
<protein>
    <recommendedName>
        <fullName evidence="2">Rhodopsin domain-containing protein</fullName>
    </recommendedName>
</protein>
<name>A0A8T9C2T6_9HELO</name>
<reference evidence="3 4" key="1">
    <citation type="submission" date="2018-05" db="EMBL/GenBank/DDBJ databases">
        <title>Genome sequencing and assembly of the regulated plant pathogen Lachnellula willkommii and related sister species for the development of diagnostic species identification markers.</title>
        <authorList>
            <person name="Giroux E."/>
            <person name="Bilodeau G."/>
        </authorList>
    </citation>
    <scope>NUCLEOTIDE SEQUENCE [LARGE SCALE GENOMIC DNA]</scope>
    <source>
        <strain evidence="3 4">CBS 268.59</strain>
    </source>
</reference>
<evidence type="ECO:0000256" key="1">
    <source>
        <dbReference type="SAM" id="Phobius"/>
    </source>
</evidence>
<dbReference type="Proteomes" id="UP000469558">
    <property type="component" value="Unassembled WGS sequence"/>
</dbReference>
<keyword evidence="1" id="KW-0812">Transmembrane</keyword>
<evidence type="ECO:0000313" key="4">
    <source>
        <dbReference type="Proteomes" id="UP000469558"/>
    </source>
</evidence>
<gene>
    <name evidence="3" type="ORF">LSUE1_G006653</name>
</gene>
<comment type="caution">
    <text evidence="3">The sequence shown here is derived from an EMBL/GenBank/DDBJ whole genome shotgun (WGS) entry which is preliminary data.</text>
</comment>